<dbReference type="PANTHER" id="PTHR46900">
    <property type="entry name" value="TYROSINE-PROTEIN PHOSPHATASE NON-RECEPTOR TYPE 13"/>
    <property type="match status" value="1"/>
</dbReference>
<organism evidence="3 4">
    <name type="scientific">Ditylenchus dipsaci</name>
    <dbReference type="NCBI Taxonomy" id="166011"/>
    <lineage>
        <taxon>Eukaryota</taxon>
        <taxon>Metazoa</taxon>
        <taxon>Ecdysozoa</taxon>
        <taxon>Nematoda</taxon>
        <taxon>Chromadorea</taxon>
        <taxon>Rhabditida</taxon>
        <taxon>Tylenchina</taxon>
        <taxon>Tylenchomorpha</taxon>
        <taxon>Sphaerularioidea</taxon>
        <taxon>Anguinidae</taxon>
        <taxon>Anguininae</taxon>
        <taxon>Ditylenchus</taxon>
    </lineage>
</organism>
<dbReference type="InterPro" id="IPR052074">
    <property type="entry name" value="NonRcpt_TyrProt_Phosphatase"/>
</dbReference>
<feature type="compositionally biased region" description="Polar residues" evidence="1">
    <location>
        <begin position="338"/>
        <end position="357"/>
    </location>
</feature>
<feature type="region of interest" description="Disordered" evidence="1">
    <location>
        <begin position="336"/>
        <end position="414"/>
    </location>
</feature>
<dbReference type="InterPro" id="IPR029071">
    <property type="entry name" value="Ubiquitin-like_domsf"/>
</dbReference>
<dbReference type="Gene3D" id="1.20.80.10">
    <property type="match status" value="1"/>
</dbReference>
<protein>
    <submittedName>
        <fullName evidence="4">FERM domain-containing protein</fullName>
    </submittedName>
</protein>
<dbReference type="CDD" id="cd14473">
    <property type="entry name" value="FERM_B-lobe"/>
    <property type="match status" value="1"/>
</dbReference>
<dbReference type="AlphaFoldDB" id="A0A915EKK1"/>
<dbReference type="InterPro" id="IPR014352">
    <property type="entry name" value="FERM/acyl-CoA-bd_prot_sf"/>
</dbReference>
<evidence type="ECO:0000259" key="2">
    <source>
        <dbReference type="PROSITE" id="PS50057"/>
    </source>
</evidence>
<dbReference type="PROSITE" id="PS50057">
    <property type="entry name" value="FERM_3"/>
    <property type="match status" value="1"/>
</dbReference>
<dbReference type="SMART" id="SM00295">
    <property type="entry name" value="B41"/>
    <property type="match status" value="1"/>
</dbReference>
<feature type="domain" description="FERM" evidence="2">
    <location>
        <begin position="492"/>
        <end position="731"/>
    </location>
</feature>
<dbReference type="SUPFAM" id="SSF47031">
    <property type="entry name" value="Second domain of FERM"/>
    <property type="match status" value="1"/>
</dbReference>
<dbReference type="SUPFAM" id="SSF54236">
    <property type="entry name" value="Ubiquitin-like"/>
    <property type="match status" value="1"/>
</dbReference>
<evidence type="ECO:0000313" key="3">
    <source>
        <dbReference type="Proteomes" id="UP000887574"/>
    </source>
</evidence>
<reference evidence="4" key="1">
    <citation type="submission" date="2022-11" db="UniProtKB">
        <authorList>
            <consortium name="WormBaseParasite"/>
        </authorList>
    </citation>
    <scope>IDENTIFICATION</scope>
</reference>
<sequence length="731" mass="82161">MNEENRQSSREQMVSLAEIIEVRDEAVSHPLNYWLYWLLLANSYVLESGSIKICFCSLNQASKDFIPPELKRIVEEDPSAADSLLIGDAQLVWCLGQVASHASLPNFLDVGLFSLLNLMTVEHVASRPSLSKLSQMLRNKIQNVEDMPAILVQLYQELMGDIDELIDDKFCDDIRFSSTRSSLSIVSGAGTPLSTKQLQTTVDEYDRQKTLIEDYLIPASRSGPLDNEDDKTDVEEDATQPIAKFNAQAKEMPHTRFIKKSSTTTHTSLSRKSRESSGSSTAVDEEDSLNPFNEVPRVKQQAPNHSGQWPNKKKWTPLMAVVVRKDPMLSLCKWRKQPTPQSAKSNNHIQPTAQSTPLGGASGGGQQSYNNNSMADSIEPFEKIDLPPDMLPSPVNQQEVNDESDYMDCMPSVKPAPAAQHLDQLNFSRQNSLQPSKVQRRSSSRRVSNTYKSSSPSVAIPEFLEKNSMPLIRLRAQSIKKKKVTLHRAENSMVVVKLLNGQCVEVNCRTDAYVSNVFDTVAAHLNITEHIFFGLAMLQNSEYFSWTMTIGWRNQHHLDGRIPKFIKTETTTHNLYLQLRQDMLSGSLRFEINKAIELAAIALQAEYGDHNTSKQSPDQLDNGTNSSQYFKLVNYLPSKFYPSIDENPCETEAQIVGQHSKFAGLGRVEAERLFIQSCQAELGYGAHYYRVYKIKPSTKNPYYNRYSDVHLIAVMPYGMGFAGNRALAIDI</sequence>
<dbReference type="InterPro" id="IPR018979">
    <property type="entry name" value="FERM_N"/>
</dbReference>
<feature type="compositionally biased region" description="Acidic residues" evidence="1">
    <location>
        <begin position="226"/>
        <end position="235"/>
    </location>
</feature>
<dbReference type="Pfam" id="PF00373">
    <property type="entry name" value="FERM_M"/>
    <property type="match status" value="1"/>
</dbReference>
<dbReference type="WBParaSite" id="jg6913">
    <property type="protein sequence ID" value="jg6913"/>
    <property type="gene ID" value="jg6913"/>
</dbReference>
<accession>A0A915EKK1</accession>
<dbReference type="Gene3D" id="3.10.20.90">
    <property type="entry name" value="Phosphatidylinositol 3-kinase Catalytic Subunit, Chain A, domain 1"/>
    <property type="match status" value="1"/>
</dbReference>
<feature type="region of interest" description="Disordered" evidence="1">
    <location>
        <begin position="245"/>
        <end position="313"/>
    </location>
</feature>
<feature type="compositionally biased region" description="Polar residues" evidence="1">
    <location>
        <begin position="427"/>
        <end position="437"/>
    </location>
</feature>
<dbReference type="Pfam" id="PF09379">
    <property type="entry name" value="FERM_N"/>
    <property type="match status" value="1"/>
</dbReference>
<dbReference type="InterPro" id="IPR035963">
    <property type="entry name" value="FERM_2"/>
</dbReference>
<feature type="region of interest" description="Disordered" evidence="1">
    <location>
        <begin position="216"/>
        <end position="235"/>
    </location>
</feature>
<evidence type="ECO:0000313" key="4">
    <source>
        <dbReference type="WBParaSite" id="jg6913"/>
    </source>
</evidence>
<dbReference type="InterPro" id="IPR000299">
    <property type="entry name" value="FERM_domain"/>
</dbReference>
<dbReference type="PANTHER" id="PTHR46900:SF2">
    <property type="entry name" value="TYROSINE-PROTEIN PHOSPHATASE NON-RECEPTOR TYPE 13"/>
    <property type="match status" value="1"/>
</dbReference>
<feature type="compositionally biased region" description="Low complexity" evidence="1">
    <location>
        <begin position="260"/>
        <end position="280"/>
    </location>
</feature>
<evidence type="ECO:0000256" key="1">
    <source>
        <dbReference type="SAM" id="MobiDB-lite"/>
    </source>
</evidence>
<proteinExistence type="predicted"/>
<name>A0A915EKK1_9BILA</name>
<dbReference type="InterPro" id="IPR019748">
    <property type="entry name" value="FERM_central"/>
</dbReference>
<dbReference type="Proteomes" id="UP000887574">
    <property type="component" value="Unplaced"/>
</dbReference>
<keyword evidence="3" id="KW-1185">Reference proteome</keyword>
<dbReference type="InterPro" id="IPR019749">
    <property type="entry name" value="Band_41_domain"/>
</dbReference>
<feature type="region of interest" description="Disordered" evidence="1">
    <location>
        <begin position="427"/>
        <end position="453"/>
    </location>
</feature>